<feature type="compositionally biased region" description="Polar residues" evidence="2">
    <location>
        <begin position="219"/>
        <end position="229"/>
    </location>
</feature>
<feature type="compositionally biased region" description="Basic and acidic residues" evidence="2">
    <location>
        <begin position="233"/>
        <end position="248"/>
    </location>
</feature>
<feature type="compositionally biased region" description="Basic and acidic residues" evidence="2">
    <location>
        <begin position="798"/>
        <end position="807"/>
    </location>
</feature>
<feature type="compositionally biased region" description="Low complexity" evidence="2">
    <location>
        <begin position="619"/>
        <end position="643"/>
    </location>
</feature>
<name>A0AAW0X4X0_CHEQU</name>
<feature type="compositionally biased region" description="Low complexity" evidence="2">
    <location>
        <begin position="563"/>
        <end position="585"/>
    </location>
</feature>
<feature type="compositionally biased region" description="Low complexity" evidence="2">
    <location>
        <begin position="186"/>
        <end position="209"/>
    </location>
</feature>
<feature type="compositionally biased region" description="Low complexity" evidence="2">
    <location>
        <begin position="542"/>
        <end position="556"/>
    </location>
</feature>
<feature type="coiled-coil region" evidence="1">
    <location>
        <begin position="255"/>
        <end position="336"/>
    </location>
</feature>
<feature type="compositionally biased region" description="Low complexity" evidence="2">
    <location>
        <begin position="443"/>
        <end position="465"/>
    </location>
</feature>
<sequence>MTLESRAPPLLARRDSLSGRTMRNGKNIDVGGVKPLVTRTEIHCGRPGNLRTNAGKPTYKSQEEQYQEIQELRRSLGELREENSSLKTRSRRLEEDLIRRDRQIDQLMDPAKNDEARRKLTDKGASLVSSLKLRVSRLEATLKEKEAELAKLQASTKATALNEMKIEAETYYQEVVRLRNQLNIVQQQQQYQKPSQQSSPHHQSPHQHQQPPPPPPQQDTQVLSTTHWSNMRGGHDSREGMRCRRDGGDGQESPTTNLRHALAQLEEENARLGHQVSSLAIEKDKLEADLERVLGVSDEAKNNYEGVSRAELIREVERSHEEVNRWEAQHTQLTEALARRNDHAGDASSLFQAHLAEMQGREVEWDRERSSLRELINTLKDDRMFYMETAQKKDSELDSLRTEIQTLQQEILALHETQRKQKERVPGTLSQRSYRGSGKQVLSSGSRSGSSSDANTPTRRTRPSSARPPAPGTRPQRSPKSSSEPREIPTPSKIKKSTVQQVPKKTPPPKSPSKTSSSPSKSSASNIPSSVHSTRPGNSNRKPATSSSTSTPKASPYGSPRHGSTGRVSSSVSSKTPTPTGSPRKNASSMSPLHKPFGASPQHRLTGSVSPQPRHAGLSSPAKSSTSRSSSRTSTPSSSKSSPLKVNATSKSPSKVPQPKIGSSPSKSGKRQESSSPSRSPRKQDIIKESSAEEDERVLAEILFHQETGNSGEPSSASSIARQRTMTISVNEDVSPANNKADSVEVERASSSKSLIRQDTVTLSKTDDENTSAQCSKRDLRQDTIVSGEEEISWQEKNGSDSMKKSADMSNSGASQDSEIIESLELLQSLLSSHLSRQREVNELLNCEPLLVGKGQGDTDSQETPRGRGRSTREAPDGEESARASCKHSQSLVRQGTFNIYDQEPAVATIHATLDAHLTRVNKVQQFSSN</sequence>
<evidence type="ECO:0000256" key="2">
    <source>
        <dbReference type="SAM" id="MobiDB-lite"/>
    </source>
</evidence>
<feature type="region of interest" description="Disordered" evidence="2">
    <location>
        <begin position="415"/>
        <end position="816"/>
    </location>
</feature>
<reference evidence="3 4" key="1">
    <citation type="journal article" date="2024" name="BMC Genomics">
        <title>Genome assembly of redclaw crayfish (Cherax quadricarinatus) provides insights into its immune adaptation and hypoxia tolerance.</title>
        <authorList>
            <person name="Liu Z."/>
            <person name="Zheng J."/>
            <person name="Li H."/>
            <person name="Fang K."/>
            <person name="Wang S."/>
            <person name="He J."/>
            <person name="Zhou D."/>
            <person name="Weng S."/>
            <person name="Chi M."/>
            <person name="Gu Z."/>
            <person name="He J."/>
            <person name="Li F."/>
            <person name="Wang M."/>
        </authorList>
    </citation>
    <scope>NUCLEOTIDE SEQUENCE [LARGE SCALE GENOMIC DNA]</scope>
    <source>
        <strain evidence="3">ZL_2023a</strain>
    </source>
</reference>
<protein>
    <submittedName>
        <fullName evidence="3">Uncharacterized protein</fullName>
    </submittedName>
</protein>
<dbReference type="AlphaFoldDB" id="A0AAW0X4X0"/>
<organism evidence="3 4">
    <name type="scientific">Cherax quadricarinatus</name>
    <name type="common">Australian red claw crayfish</name>
    <dbReference type="NCBI Taxonomy" id="27406"/>
    <lineage>
        <taxon>Eukaryota</taxon>
        <taxon>Metazoa</taxon>
        <taxon>Ecdysozoa</taxon>
        <taxon>Arthropoda</taxon>
        <taxon>Crustacea</taxon>
        <taxon>Multicrustacea</taxon>
        <taxon>Malacostraca</taxon>
        <taxon>Eumalacostraca</taxon>
        <taxon>Eucarida</taxon>
        <taxon>Decapoda</taxon>
        <taxon>Pleocyemata</taxon>
        <taxon>Astacidea</taxon>
        <taxon>Parastacoidea</taxon>
        <taxon>Parastacidae</taxon>
        <taxon>Cherax</taxon>
    </lineage>
</organism>
<evidence type="ECO:0000313" key="3">
    <source>
        <dbReference type="EMBL" id="KAK8734719.1"/>
    </source>
</evidence>
<evidence type="ECO:0000256" key="1">
    <source>
        <dbReference type="SAM" id="Coils"/>
    </source>
</evidence>
<feature type="compositionally biased region" description="Basic and acidic residues" evidence="2">
    <location>
        <begin position="682"/>
        <end position="691"/>
    </location>
</feature>
<feature type="compositionally biased region" description="Polar residues" evidence="2">
    <location>
        <begin position="531"/>
        <end position="541"/>
    </location>
</feature>
<feature type="compositionally biased region" description="Polar residues" evidence="2">
    <location>
        <begin position="751"/>
        <end position="764"/>
    </location>
</feature>
<feature type="compositionally biased region" description="Polar residues" evidence="2">
    <location>
        <begin position="707"/>
        <end position="741"/>
    </location>
</feature>
<feature type="region of interest" description="Disordered" evidence="2">
    <location>
        <begin position="851"/>
        <end position="890"/>
    </location>
</feature>
<accession>A0AAW0X4X0</accession>
<proteinExistence type="predicted"/>
<comment type="caution">
    <text evidence="3">The sequence shown here is derived from an EMBL/GenBank/DDBJ whole genome shotgun (WGS) entry which is preliminary data.</text>
</comment>
<keyword evidence="1" id="KW-0175">Coiled coil</keyword>
<evidence type="ECO:0000313" key="4">
    <source>
        <dbReference type="Proteomes" id="UP001445076"/>
    </source>
</evidence>
<feature type="compositionally biased region" description="Basic and acidic residues" evidence="2">
    <location>
        <begin position="416"/>
        <end position="425"/>
    </location>
</feature>
<dbReference type="EMBL" id="JARKIK010000050">
    <property type="protein sequence ID" value="KAK8734719.1"/>
    <property type="molecule type" value="Genomic_DNA"/>
</dbReference>
<feature type="coiled-coil region" evidence="1">
    <location>
        <begin position="59"/>
        <end position="96"/>
    </location>
</feature>
<gene>
    <name evidence="3" type="ORF">OTU49_005952</name>
</gene>
<feature type="compositionally biased region" description="Basic and acidic residues" evidence="2">
    <location>
        <begin position="863"/>
        <end position="882"/>
    </location>
</feature>
<keyword evidence="4" id="KW-1185">Reference proteome</keyword>
<feature type="region of interest" description="Disordered" evidence="2">
    <location>
        <begin position="186"/>
        <end position="255"/>
    </location>
</feature>
<feature type="compositionally biased region" description="Low complexity" evidence="2">
    <location>
        <begin position="512"/>
        <end position="530"/>
    </location>
</feature>
<dbReference type="Proteomes" id="UP001445076">
    <property type="component" value="Unassembled WGS sequence"/>
</dbReference>